<name>A0A4R3NJS1_9HYPH</name>
<dbReference type="AlphaFoldDB" id="A0A4R3NJS1"/>
<dbReference type="Pfam" id="PF07409">
    <property type="entry name" value="GP46"/>
    <property type="match status" value="1"/>
</dbReference>
<dbReference type="EMBL" id="SMAR01000026">
    <property type="protein sequence ID" value="TCT35367.1"/>
    <property type="molecule type" value="Genomic_DNA"/>
</dbReference>
<feature type="region of interest" description="Disordered" evidence="1">
    <location>
        <begin position="92"/>
        <end position="118"/>
    </location>
</feature>
<gene>
    <name evidence="2" type="ORF">EDC90_102622</name>
</gene>
<accession>A0A4R3NJS1</accession>
<sequence length="193" mass="21463">MTNITVTVILVVRRQAHKWTDPSHRRHERSSRAHVILAGMFCDAALILNAEARSCDLAIAEDGDLAIDTTPVTPMLLSIGLDARALDGDELPDGRTQWSANPSSLQERRGSPGDALDSDGRFAGSRLWLLSRAKQSEETRLLTEYYASDSLFWSEDMTGNAAEVEAWWHARNMIRLRCSVAGEAITISKRIDR</sequence>
<feature type="compositionally biased region" description="Polar residues" evidence="1">
    <location>
        <begin position="96"/>
        <end position="105"/>
    </location>
</feature>
<keyword evidence="3" id="KW-1185">Reference proteome</keyword>
<dbReference type="Proteomes" id="UP000295097">
    <property type="component" value="Unassembled WGS sequence"/>
</dbReference>
<protein>
    <submittedName>
        <fullName evidence="2">Phage protein Gp46</fullName>
    </submittedName>
</protein>
<organism evidence="2 3">
    <name type="scientific">Martelella mediterranea</name>
    <dbReference type="NCBI Taxonomy" id="293089"/>
    <lineage>
        <taxon>Bacteria</taxon>
        <taxon>Pseudomonadati</taxon>
        <taxon>Pseudomonadota</taxon>
        <taxon>Alphaproteobacteria</taxon>
        <taxon>Hyphomicrobiales</taxon>
        <taxon>Aurantimonadaceae</taxon>
        <taxon>Martelella</taxon>
    </lineage>
</organism>
<comment type="caution">
    <text evidence="2">The sequence shown here is derived from an EMBL/GenBank/DDBJ whole genome shotgun (WGS) entry which is preliminary data.</text>
</comment>
<evidence type="ECO:0000256" key="1">
    <source>
        <dbReference type="SAM" id="MobiDB-lite"/>
    </source>
</evidence>
<evidence type="ECO:0000313" key="3">
    <source>
        <dbReference type="Proteomes" id="UP000295097"/>
    </source>
</evidence>
<dbReference type="RefSeq" id="WP_165972852.1">
    <property type="nucleotide sequence ID" value="NZ_SMAR01000026.1"/>
</dbReference>
<dbReference type="InterPro" id="IPR010877">
    <property type="entry name" value="Phage_Mu_Gp46"/>
</dbReference>
<evidence type="ECO:0000313" key="2">
    <source>
        <dbReference type="EMBL" id="TCT35367.1"/>
    </source>
</evidence>
<reference evidence="2 3" key="1">
    <citation type="submission" date="2019-03" db="EMBL/GenBank/DDBJ databases">
        <title>Freshwater and sediment microbial communities from various areas in North America, analyzing microbe dynamics in response to fracking.</title>
        <authorList>
            <person name="Lamendella R."/>
        </authorList>
    </citation>
    <scope>NUCLEOTIDE SEQUENCE [LARGE SCALE GENOMIC DNA]</scope>
    <source>
        <strain evidence="2 3">175.2</strain>
    </source>
</reference>
<proteinExistence type="predicted"/>